<dbReference type="PANTHER" id="PTHR22777:SF32">
    <property type="entry name" value="UPF0053 INNER MEMBRANE PROTEIN YFJD"/>
    <property type="match status" value="1"/>
</dbReference>
<feature type="region of interest" description="Disordered" evidence="10">
    <location>
        <begin position="441"/>
        <end position="461"/>
    </location>
</feature>
<keyword evidence="4 11" id="KW-0812">Transmembrane</keyword>
<dbReference type="RefSeq" id="WP_345478220.1">
    <property type="nucleotide sequence ID" value="NZ_BAABLW010000007.1"/>
</dbReference>
<evidence type="ECO:0000256" key="2">
    <source>
        <dbReference type="ARBA" id="ARBA00006337"/>
    </source>
</evidence>
<dbReference type="Pfam" id="PF01595">
    <property type="entry name" value="CNNM"/>
    <property type="match status" value="1"/>
</dbReference>
<comment type="subcellular location">
    <subcellularLocation>
        <location evidence="1">Cell membrane</location>
        <topology evidence="1">Multi-pass membrane protein</topology>
    </subcellularLocation>
</comment>
<evidence type="ECO:0000256" key="5">
    <source>
        <dbReference type="ARBA" id="ARBA00022737"/>
    </source>
</evidence>
<proteinExistence type="inferred from homology"/>
<feature type="transmembrane region" description="Helical" evidence="11">
    <location>
        <begin position="63"/>
        <end position="82"/>
    </location>
</feature>
<dbReference type="InterPro" id="IPR016169">
    <property type="entry name" value="FAD-bd_PCMH_sub2"/>
</dbReference>
<dbReference type="SUPFAM" id="SSF56176">
    <property type="entry name" value="FAD-binding/transporter-associated domain-like"/>
    <property type="match status" value="1"/>
</dbReference>
<feature type="domain" description="CBS" evidence="12">
    <location>
        <begin position="281"/>
        <end position="338"/>
    </location>
</feature>
<comment type="caution">
    <text evidence="13">The sequence shown here is derived from an EMBL/GenBank/DDBJ whole genome shotgun (WGS) entry which is preliminary data.</text>
</comment>
<keyword evidence="6 11" id="KW-1133">Transmembrane helix</keyword>
<dbReference type="PANTHER" id="PTHR22777">
    <property type="entry name" value="HEMOLYSIN-RELATED"/>
    <property type="match status" value="1"/>
</dbReference>
<reference evidence="14" key="1">
    <citation type="journal article" date="2019" name="Int. J. Syst. Evol. Microbiol.">
        <title>The Global Catalogue of Microorganisms (GCM) 10K type strain sequencing project: providing services to taxonomists for standard genome sequencing and annotation.</title>
        <authorList>
            <consortium name="The Broad Institute Genomics Platform"/>
            <consortium name="The Broad Institute Genome Sequencing Center for Infectious Disease"/>
            <person name="Wu L."/>
            <person name="Ma J."/>
        </authorList>
    </citation>
    <scope>NUCLEOTIDE SEQUENCE [LARGE SCALE GENOMIC DNA]</scope>
    <source>
        <strain evidence="14">JCM 19129</strain>
    </source>
</reference>
<keyword evidence="14" id="KW-1185">Reference proteome</keyword>
<dbReference type="Pfam" id="PF03471">
    <property type="entry name" value="CorC_HlyC"/>
    <property type="match status" value="1"/>
</dbReference>
<keyword evidence="7 9" id="KW-0129">CBS domain</keyword>
<dbReference type="SMART" id="SM00116">
    <property type="entry name" value="CBS"/>
    <property type="match status" value="2"/>
</dbReference>
<evidence type="ECO:0000259" key="12">
    <source>
        <dbReference type="PROSITE" id="PS51371"/>
    </source>
</evidence>
<feature type="transmembrane region" description="Helical" evidence="11">
    <location>
        <begin position="87"/>
        <end position="108"/>
    </location>
</feature>
<dbReference type="InterPro" id="IPR044751">
    <property type="entry name" value="Ion_transp-like_CBS"/>
</dbReference>
<evidence type="ECO:0000256" key="10">
    <source>
        <dbReference type="SAM" id="MobiDB-lite"/>
    </source>
</evidence>
<dbReference type="Pfam" id="PF00571">
    <property type="entry name" value="CBS"/>
    <property type="match status" value="2"/>
</dbReference>
<name>A0ABP9G1S1_9MICC</name>
<dbReference type="SUPFAM" id="SSF54631">
    <property type="entry name" value="CBS-domain pair"/>
    <property type="match status" value="1"/>
</dbReference>
<protein>
    <submittedName>
        <fullName evidence="13">Hemolysin family protein</fullName>
    </submittedName>
</protein>
<evidence type="ECO:0000313" key="14">
    <source>
        <dbReference type="Proteomes" id="UP001500368"/>
    </source>
</evidence>
<dbReference type="Gene3D" id="3.10.580.10">
    <property type="entry name" value="CBS-domain"/>
    <property type="match status" value="1"/>
</dbReference>
<gene>
    <name evidence="13" type="ORF">GCM10025790_23770</name>
</gene>
<keyword evidence="3" id="KW-1003">Cell membrane</keyword>
<comment type="similarity">
    <text evidence="2">Belongs to the UPF0053 family.</text>
</comment>
<evidence type="ECO:0000313" key="13">
    <source>
        <dbReference type="EMBL" id="GAA4925516.1"/>
    </source>
</evidence>
<dbReference type="InterPro" id="IPR046342">
    <property type="entry name" value="CBS_dom_sf"/>
</dbReference>
<dbReference type="Gene3D" id="3.30.465.10">
    <property type="match status" value="1"/>
</dbReference>
<evidence type="ECO:0000256" key="4">
    <source>
        <dbReference type="ARBA" id="ARBA00022692"/>
    </source>
</evidence>
<evidence type="ECO:0000256" key="3">
    <source>
        <dbReference type="ARBA" id="ARBA00022475"/>
    </source>
</evidence>
<dbReference type="InterPro" id="IPR000644">
    <property type="entry name" value="CBS_dom"/>
</dbReference>
<organism evidence="13 14">
    <name type="scientific">Nesterenkonia rhizosphaerae</name>
    <dbReference type="NCBI Taxonomy" id="1348272"/>
    <lineage>
        <taxon>Bacteria</taxon>
        <taxon>Bacillati</taxon>
        <taxon>Actinomycetota</taxon>
        <taxon>Actinomycetes</taxon>
        <taxon>Micrococcales</taxon>
        <taxon>Micrococcaceae</taxon>
        <taxon>Nesterenkonia</taxon>
    </lineage>
</organism>
<dbReference type="InterPro" id="IPR005170">
    <property type="entry name" value="Transptr-assoc_dom"/>
</dbReference>
<sequence length="461" mass="50259">MTITILILAAVTAAVLAFLLSTAEAAFIRLSRREAEDIAQRHGSRAVERILADPVPHTLALQSWRWVLTTAVVVLTTVTAVLAIGELVLGAVVAAVALAVSGLVSAAISPRKIGRAHHLLISATTARMVRGLRLSLGPLPEWLSRMGAKLLPGTAGADQGFFDDDELREFVARANESDLIEDSEAELLQSVFDFSATRVRAVMVPRTDMVTVAADASLEEAMMLFLGSGYSRVPVTRGSADDITGMVYLKDVAFLEHMMRIGRAPQAFAGRDSTAIAVEELQRDVRYVPESKPVSELLSELQRESTHVAVVIDEYGGTAGLVTLEDLIEELVGEIVDEYDHEDAEIEDLEDGQRRLSARMSIDDFAELYDLDLQDEEEVDTLGGLLAKALGRVPIAGSEVQIRGRKESSSVVLRADRLTGRRNRVSHVLAWEVEEYRGARGGVGTEDEQPSLHEEYAHERV</sequence>
<evidence type="ECO:0000256" key="9">
    <source>
        <dbReference type="PROSITE-ProRule" id="PRU00703"/>
    </source>
</evidence>
<keyword evidence="8 11" id="KW-0472">Membrane</keyword>
<evidence type="ECO:0000256" key="7">
    <source>
        <dbReference type="ARBA" id="ARBA00023122"/>
    </source>
</evidence>
<feature type="domain" description="CBS" evidence="12">
    <location>
        <begin position="203"/>
        <end position="265"/>
    </location>
</feature>
<keyword evidence="5" id="KW-0677">Repeat</keyword>
<dbReference type="InterPro" id="IPR002550">
    <property type="entry name" value="CNNM"/>
</dbReference>
<accession>A0ABP9G1S1</accession>
<dbReference type="SMART" id="SM01091">
    <property type="entry name" value="CorC_HlyC"/>
    <property type="match status" value="1"/>
</dbReference>
<evidence type="ECO:0000256" key="8">
    <source>
        <dbReference type="ARBA" id="ARBA00023136"/>
    </source>
</evidence>
<evidence type="ECO:0000256" key="6">
    <source>
        <dbReference type="ARBA" id="ARBA00022989"/>
    </source>
</evidence>
<dbReference type="CDD" id="cd04590">
    <property type="entry name" value="CBS_pair_CorC_HlyC_assoc"/>
    <property type="match status" value="1"/>
</dbReference>
<dbReference type="InterPro" id="IPR036318">
    <property type="entry name" value="FAD-bd_PCMH-like_sf"/>
</dbReference>
<dbReference type="PROSITE" id="PS51371">
    <property type="entry name" value="CBS"/>
    <property type="match status" value="2"/>
</dbReference>
<evidence type="ECO:0000256" key="1">
    <source>
        <dbReference type="ARBA" id="ARBA00004651"/>
    </source>
</evidence>
<dbReference type="EMBL" id="BAABLW010000007">
    <property type="protein sequence ID" value="GAA4925516.1"/>
    <property type="molecule type" value="Genomic_DNA"/>
</dbReference>
<evidence type="ECO:0000256" key="11">
    <source>
        <dbReference type="SAM" id="Phobius"/>
    </source>
</evidence>
<feature type="compositionally biased region" description="Basic and acidic residues" evidence="10">
    <location>
        <begin position="450"/>
        <end position="461"/>
    </location>
</feature>
<dbReference type="Proteomes" id="UP001500368">
    <property type="component" value="Unassembled WGS sequence"/>
</dbReference>